<feature type="region of interest" description="Disordered" evidence="1">
    <location>
        <begin position="154"/>
        <end position="174"/>
    </location>
</feature>
<feature type="region of interest" description="Disordered" evidence="1">
    <location>
        <begin position="448"/>
        <end position="473"/>
    </location>
</feature>
<dbReference type="Gene3D" id="2.30.29.30">
    <property type="entry name" value="Pleckstrin-homology domain (PH domain)/Phosphotyrosine-binding domain (PTB)"/>
    <property type="match status" value="1"/>
</dbReference>
<dbReference type="Proteomes" id="UP000325008">
    <property type="component" value="Unassembled WGS sequence"/>
</dbReference>
<evidence type="ECO:0000259" key="2">
    <source>
        <dbReference type="PROSITE" id="PS50003"/>
    </source>
</evidence>
<dbReference type="AlphaFoldDB" id="A0A5C3FE47"/>
<comment type="caution">
    <text evidence="3">The sequence shown here is derived from an EMBL/GenBank/DDBJ whole genome shotgun (WGS) entry which is preliminary data.</text>
</comment>
<dbReference type="OrthoDB" id="2555981at2759"/>
<dbReference type="PROSITE" id="PS50003">
    <property type="entry name" value="PH_DOMAIN"/>
    <property type="match status" value="1"/>
</dbReference>
<feature type="compositionally biased region" description="Basic and acidic residues" evidence="1">
    <location>
        <begin position="121"/>
        <end position="130"/>
    </location>
</feature>
<dbReference type="EMBL" id="OOIQ01000001">
    <property type="protein sequence ID" value="SPO42376.1"/>
    <property type="molecule type" value="Genomic_DNA"/>
</dbReference>
<reference evidence="3" key="1">
    <citation type="submission" date="2018-03" db="EMBL/GenBank/DDBJ databases">
        <authorList>
            <person name="Guldener U."/>
        </authorList>
    </citation>
    <scope>NUCLEOTIDE SEQUENCE [LARGE SCALE GENOMIC DNA]</scope>
    <source>
        <strain evidence="3">ATCC34888</strain>
    </source>
</reference>
<dbReference type="InterPro" id="IPR001849">
    <property type="entry name" value="PH_domain"/>
</dbReference>
<dbReference type="SMART" id="SM00233">
    <property type="entry name" value="PH"/>
    <property type="match status" value="1"/>
</dbReference>
<protein>
    <recommendedName>
        <fullName evidence="2">PH domain-containing protein</fullName>
    </recommendedName>
</protein>
<feature type="compositionally biased region" description="Low complexity" evidence="1">
    <location>
        <begin position="454"/>
        <end position="467"/>
    </location>
</feature>
<dbReference type="SUPFAM" id="SSF50729">
    <property type="entry name" value="PH domain-like"/>
    <property type="match status" value="1"/>
</dbReference>
<evidence type="ECO:0000313" key="4">
    <source>
        <dbReference type="Proteomes" id="UP000325008"/>
    </source>
</evidence>
<feature type="region of interest" description="Disordered" evidence="1">
    <location>
        <begin position="758"/>
        <end position="777"/>
    </location>
</feature>
<feature type="compositionally biased region" description="Low complexity" evidence="1">
    <location>
        <begin position="401"/>
        <end position="431"/>
    </location>
</feature>
<feature type="compositionally biased region" description="Polar residues" evidence="1">
    <location>
        <begin position="363"/>
        <end position="377"/>
    </location>
</feature>
<proteinExistence type="predicted"/>
<feature type="region of interest" description="Disordered" evidence="1">
    <location>
        <begin position="349"/>
        <end position="431"/>
    </location>
</feature>
<gene>
    <name evidence="3" type="ORF">PSANT_00059</name>
</gene>
<feature type="region of interest" description="Disordered" evidence="1">
    <location>
        <begin position="114"/>
        <end position="140"/>
    </location>
</feature>
<feature type="region of interest" description="Disordered" evidence="1">
    <location>
        <begin position="671"/>
        <end position="690"/>
    </location>
</feature>
<feature type="compositionally biased region" description="Polar residues" evidence="1">
    <location>
        <begin position="560"/>
        <end position="578"/>
    </location>
</feature>
<keyword evidence="4" id="KW-1185">Reference proteome</keyword>
<feature type="compositionally biased region" description="Basic and acidic residues" evidence="1">
    <location>
        <begin position="529"/>
        <end position="545"/>
    </location>
</feature>
<feature type="domain" description="PH" evidence="2">
    <location>
        <begin position="10"/>
        <end position="268"/>
    </location>
</feature>
<accession>A0A5C3FE47</accession>
<dbReference type="RefSeq" id="XP_014659159.1">
    <property type="nucleotide sequence ID" value="XM_014803673.1"/>
</dbReference>
<sequence length="933" mass="99001">MSATPFDLRMPRLEGHLILNTAILSDSPQTSDRTAWSEKWCSLEDGCLLVYHDRTAAIVMPDEPICTIDLRSFAYVQPAPPHTDALYNLVISCTPLEPPKSSRLFRPKSAMSLNRLQSDSVPRDPTDQEPRPSLASSSGRVSFQALKSGTHTPVVLSTNFEPRTRTSSSHSNSWAKLRSGSRKLYAKVSSSSSSTFRTDSPAALASSASSVASVADWSDMTDVSSSGAPSPRTPILSNFGHSFERVYLRTMSEEGLDSWLEALSRSISLLQEVEGMPAHLLLPKKRVSSRPSLGNLPGFRTPASLSNSPLLPSMEQGVGTAIDDTTPKATRKRVASSSSLGLALASSRALQQAASGRPKDVHTASTQPSRTAESTGAGNVLPMGPPDTMQLRSDRKHKRSISTTSSSLSFSGSSPFVSTRRNSISSTRLLSSSVSVARPATACAFTTSLSQPMTEGSGEATEATTSGLTEPSSAATIAADPTVPTRHRRSGSILAFGSARIMAWRDNSSSSEASVKQAKTVGLGLEIGSQDHARDSSEARRHEPSRGLSKLKSFRLLPKGTSSVQETGRMPSSASEYGSFQDRGSGHGNSAHDASARKSRGMTRTASLLSLTRHTISSLRPRARPSVKQAFASMQADDSAHEMHADTSIRVEPAEGDFSYELIAPALADSSADSASPAPQPHCAVVSSPRTTSRADARPLLAREVCVAIPAEQAGDNSEIGFQSMDGDTSECLATPPLPVERILPPEQMIQAFDQLRAEDAARSSRSSSSDWLGRMETPMRRGSVDWAAACAGRERTLRGAASQTFAVRGSSMDLQALSRVGATGPRLRTSTSAWDLAAVKGGRAEASPVARAESLEEVQDENVRSLPAPPRASKRRALVSTGAAASPRPRPAPLGDRTNALQVAGLPDVGGLCIDDRRPAARGRRTQGAVTA</sequence>
<feature type="region of interest" description="Disordered" evidence="1">
    <location>
        <begin position="291"/>
        <end position="334"/>
    </location>
</feature>
<dbReference type="InterPro" id="IPR011993">
    <property type="entry name" value="PH-like_dom_sf"/>
</dbReference>
<feature type="region of interest" description="Disordered" evidence="1">
    <location>
        <begin position="851"/>
        <end position="933"/>
    </location>
</feature>
<evidence type="ECO:0000313" key="3">
    <source>
        <dbReference type="EMBL" id="SPO42376.1"/>
    </source>
</evidence>
<name>A0A5C3FE47_PSEA2</name>
<evidence type="ECO:0000256" key="1">
    <source>
        <dbReference type="SAM" id="MobiDB-lite"/>
    </source>
</evidence>
<feature type="region of interest" description="Disordered" evidence="1">
    <location>
        <begin position="525"/>
        <end position="605"/>
    </location>
</feature>
<organism evidence="3 4">
    <name type="scientific">Pseudozyma antarctica</name>
    <name type="common">Yeast</name>
    <name type="synonym">Candida antarctica</name>
    <dbReference type="NCBI Taxonomy" id="84753"/>
    <lineage>
        <taxon>Eukaryota</taxon>
        <taxon>Fungi</taxon>
        <taxon>Dikarya</taxon>
        <taxon>Basidiomycota</taxon>
        <taxon>Ustilaginomycotina</taxon>
        <taxon>Ustilaginomycetes</taxon>
        <taxon>Ustilaginales</taxon>
        <taxon>Ustilaginaceae</taxon>
        <taxon>Moesziomyces</taxon>
    </lineage>
</organism>
<feature type="compositionally biased region" description="Low complexity" evidence="1">
    <location>
        <begin position="302"/>
        <end position="313"/>
    </location>
</feature>